<organism evidence="2 3">
    <name type="scientific">Mytilus coruscus</name>
    <name type="common">Sea mussel</name>
    <dbReference type="NCBI Taxonomy" id="42192"/>
    <lineage>
        <taxon>Eukaryota</taxon>
        <taxon>Metazoa</taxon>
        <taxon>Spiralia</taxon>
        <taxon>Lophotrochozoa</taxon>
        <taxon>Mollusca</taxon>
        <taxon>Bivalvia</taxon>
        <taxon>Autobranchia</taxon>
        <taxon>Pteriomorphia</taxon>
        <taxon>Mytilida</taxon>
        <taxon>Mytiloidea</taxon>
        <taxon>Mytilidae</taxon>
        <taxon>Mytilinae</taxon>
        <taxon>Mytilus</taxon>
    </lineage>
</organism>
<dbReference type="InterPro" id="IPR032466">
    <property type="entry name" value="Metal_Hydrolase"/>
</dbReference>
<dbReference type="EC" id="3.1.21.-" evidence="2"/>
<feature type="region of interest" description="Disordered" evidence="1">
    <location>
        <begin position="1"/>
        <end position="44"/>
    </location>
</feature>
<dbReference type="GO" id="GO:0016787">
    <property type="term" value="F:hydrolase activity"/>
    <property type="evidence" value="ECO:0007669"/>
    <property type="project" value="UniProtKB-KW"/>
</dbReference>
<gene>
    <name evidence="2" type="ORF">MCOR_5463</name>
</gene>
<name>A0A6J8AAR5_MYTCO</name>
<keyword evidence="3" id="KW-1185">Reference proteome</keyword>
<dbReference type="OrthoDB" id="6156574at2759"/>
<evidence type="ECO:0000313" key="3">
    <source>
        <dbReference type="Proteomes" id="UP000507470"/>
    </source>
</evidence>
<feature type="compositionally biased region" description="Low complexity" evidence="1">
    <location>
        <begin position="10"/>
        <end position="25"/>
    </location>
</feature>
<evidence type="ECO:0000313" key="2">
    <source>
        <dbReference type="EMBL" id="CAC5364393.1"/>
    </source>
</evidence>
<feature type="compositionally biased region" description="Polar residues" evidence="1">
    <location>
        <begin position="29"/>
        <end position="40"/>
    </location>
</feature>
<sequence length="420" mass="46893">MSLLCPSPTRSLPGLGSRSSPLSLGARESPQTGDSPGSRGTESRLCRDLSDAFDSHMHLDRSLSKMGMPPRTSLGDFLRMRLTLAPVDPVKLAGGVVVFCDPKTWPSVPLRQESGWVEALEIHPKSAGQFEDAVQHRFHKLVSHRSVSSLGDGVDLTAEEKLHARWLSTLRWALQSCRFDQPVVLHVRGDRLDKVHARAHREVLGVMTGMAINPVQLIHLYCFQGGINQTVARENIWQLLPELHSHYTDRGDFAHSLAAGNIKIETTAPVNLHQQTEIDQRLKPALENLKKIINVFVEPNMDLKPKDVAQKSGLGKTAKVVNKPLYLLEKKKVLSLKKNADGTDPRWNRGPLTQYSEKDLLEWAAEIVHGSTTTTMAPTPVVNHHHHNHQHEHNTYVQVGDQNVIALDPNNQEGRREKKK</sequence>
<evidence type="ECO:0000256" key="1">
    <source>
        <dbReference type="SAM" id="MobiDB-lite"/>
    </source>
</evidence>
<accession>A0A6J8AAR5</accession>
<dbReference type="Proteomes" id="UP000507470">
    <property type="component" value="Unassembled WGS sequence"/>
</dbReference>
<keyword evidence="2" id="KW-0378">Hydrolase</keyword>
<dbReference type="EMBL" id="CACVKT020000970">
    <property type="protein sequence ID" value="CAC5364393.1"/>
    <property type="molecule type" value="Genomic_DNA"/>
</dbReference>
<reference evidence="2 3" key="1">
    <citation type="submission" date="2020-06" db="EMBL/GenBank/DDBJ databases">
        <authorList>
            <person name="Li R."/>
            <person name="Bekaert M."/>
        </authorList>
    </citation>
    <scope>NUCLEOTIDE SEQUENCE [LARGE SCALE GENOMIC DNA]</scope>
    <source>
        <strain evidence="3">wild</strain>
    </source>
</reference>
<protein>
    <submittedName>
        <fullName evidence="2">TatD</fullName>
        <ecNumber evidence="2">3.1.21.-</ecNumber>
    </submittedName>
</protein>
<dbReference type="AlphaFoldDB" id="A0A6J8AAR5"/>
<dbReference type="SUPFAM" id="SSF51556">
    <property type="entry name" value="Metallo-dependent hydrolases"/>
    <property type="match status" value="1"/>
</dbReference>
<dbReference type="Gene3D" id="3.20.20.140">
    <property type="entry name" value="Metal-dependent hydrolases"/>
    <property type="match status" value="1"/>
</dbReference>
<proteinExistence type="predicted"/>